<dbReference type="GO" id="GO:0016020">
    <property type="term" value="C:membrane"/>
    <property type="evidence" value="ECO:0007669"/>
    <property type="project" value="GOC"/>
</dbReference>
<evidence type="ECO:0000256" key="8">
    <source>
        <dbReference type="ARBA" id="ARBA00022919"/>
    </source>
</evidence>
<evidence type="ECO:0000256" key="3">
    <source>
        <dbReference type="ARBA" id="ARBA00004991"/>
    </source>
</evidence>
<evidence type="ECO:0000256" key="2">
    <source>
        <dbReference type="ARBA" id="ARBA00004760"/>
    </source>
</evidence>
<dbReference type="InterPro" id="IPR015424">
    <property type="entry name" value="PyrdxlP-dep_Trfase"/>
</dbReference>
<comment type="similarity">
    <text evidence="4">Belongs to the class-II pyridoxal-phosphate-dependent aminotransferase family.</text>
</comment>
<dbReference type="InterPro" id="IPR015421">
    <property type="entry name" value="PyrdxlP-dep_Trfase_major"/>
</dbReference>
<evidence type="ECO:0000256" key="1">
    <source>
        <dbReference type="ARBA" id="ARBA00001933"/>
    </source>
</evidence>
<feature type="domain" description="Aminotransferase class I/classII large" evidence="15">
    <location>
        <begin position="89"/>
        <end position="346"/>
    </location>
</feature>
<evidence type="ECO:0000256" key="7">
    <source>
        <dbReference type="ARBA" id="ARBA00022898"/>
    </source>
</evidence>
<evidence type="ECO:0000256" key="4">
    <source>
        <dbReference type="ARBA" id="ARBA00008392"/>
    </source>
</evidence>
<dbReference type="GO" id="GO:0046513">
    <property type="term" value="P:ceramide biosynthetic process"/>
    <property type="evidence" value="ECO:0007669"/>
    <property type="project" value="TreeGrafter"/>
</dbReference>
<keyword evidence="14" id="KW-0812">Transmembrane</keyword>
<dbReference type="GO" id="GO:0030170">
    <property type="term" value="F:pyridoxal phosphate binding"/>
    <property type="evidence" value="ECO:0007669"/>
    <property type="project" value="InterPro"/>
</dbReference>
<dbReference type="Proteomes" id="UP000249218">
    <property type="component" value="Unassembled WGS sequence"/>
</dbReference>
<evidence type="ECO:0000256" key="9">
    <source>
        <dbReference type="ARBA" id="ARBA00023098"/>
    </source>
</evidence>
<dbReference type="Pfam" id="PF00155">
    <property type="entry name" value="Aminotran_1_2"/>
    <property type="match status" value="1"/>
</dbReference>
<dbReference type="FunFam" id="3.40.640.10:FF:000049">
    <property type="entry name" value="serine palmitoyltransferase 1 isoform X1"/>
    <property type="match status" value="1"/>
</dbReference>
<keyword evidence="6" id="KW-0808">Transferase</keyword>
<feature type="transmembrane region" description="Helical" evidence="14">
    <location>
        <begin position="12"/>
        <end position="30"/>
    </location>
</feature>
<dbReference type="InterPro" id="IPR015422">
    <property type="entry name" value="PyrdxlP-dep_Trfase_small"/>
</dbReference>
<dbReference type="InterPro" id="IPR004839">
    <property type="entry name" value="Aminotransferase_I/II_large"/>
</dbReference>
<dbReference type="GO" id="GO:0005783">
    <property type="term" value="C:endoplasmic reticulum"/>
    <property type="evidence" value="ECO:0007669"/>
    <property type="project" value="TreeGrafter"/>
</dbReference>
<proteinExistence type="inferred from homology"/>
<organism evidence="16 17">
    <name type="scientific">Helicoverpa armigera</name>
    <name type="common">Cotton bollworm</name>
    <name type="synonym">Heliothis armigera</name>
    <dbReference type="NCBI Taxonomy" id="29058"/>
    <lineage>
        <taxon>Eukaryota</taxon>
        <taxon>Metazoa</taxon>
        <taxon>Ecdysozoa</taxon>
        <taxon>Arthropoda</taxon>
        <taxon>Hexapoda</taxon>
        <taxon>Insecta</taxon>
        <taxon>Pterygota</taxon>
        <taxon>Neoptera</taxon>
        <taxon>Endopterygota</taxon>
        <taxon>Lepidoptera</taxon>
        <taxon>Glossata</taxon>
        <taxon>Ditrysia</taxon>
        <taxon>Noctuoidea</taxon>
        <taxon>Noctuidae</taxon>
        <taxon>Heliothinae</taxon>
        <taxon>Helicoverpa</taxon>
    </lineage>
</organism>
<evidence type="ECO:0000256" key="10">
    <source>
        <dbReference type="ARBA" id="ARBA00023315"/>
    </source>
</evidence>
<accession>A0A2W1BUM9</accession>
<evidence type="ECO:0000256" key="14">
    <source>
        <dbReference type="SAM" id="Phobius"/>
    </source>
</evidence>
<dbReference type="PANTHER" id="PTHR13693:SF2">
    <property type="entry name" value="SERINE PALMITOYLTRANSFERASE 1"/>
    <property type="match status" value="1"/>
</dbReference>
<keyword evidence="14" id="KW-0472">Membrane</keyword>
<dbReference type="AlphaFoldDB" id="A0A2W1BUM9"/>
<comment type="cofactor">
    <cofactor evidence="1">
        <name>pyridoxal 5'-phosphate</name>
        <dbReference type="ChEBI" id="CHEBI:597326"/>
    </cofactor>
</comment>
<sequence>MIFVAIYDMAGWWTLVMALQVVVISTYFFWSKKKSKTYDPLCNGKPIEWNPIPIVEHDVTVEEPPLMGKIDDNALNVGSLSFLCLDKEESIMDAALESLGKYGVGSCGPRGFYGTIDVHLDLEERLAKFLEVEETCVYSYGFSTIASAIPSYSKKKDIIFADECVWFAIQKGIEASRSTARYYKHNDMDHLEQLLAEAQKKKELNPRRRAFLIAEAIYFNTGEMCPLKRLVQLARKYKLRIILDESLTIGVVGKHGRGITELLNIPRDEIDLIVGSLEHSFATVGGFCAGTHFMVEHQRLSGLGYCFSASLPPMLTQAAISALDIIEAKPDIIGELNEVSIKINKALSQLKHFTFRGDALSPVKHIYLKKDDLTDRLKHSYLRNITNYCLEQNVAMTVAAYLRDVELNCPEPSIRLACSRKLTDDKIDLICSLLDEAYEKVGPKPELSPKAVK</sequence>
<evidence type="ECO:0000256" key="6">
    <source>
        <dbReference type="ARBA" id="ARBA00022679"/>
    </source>
</evidence>
<evidence type="ECO:0000256" key="13">
    <source>
        <dbReference type="ARBA" id="ARBA00042649"/>
    </source>
</evidence>
<dbReference type="GO" id="GO:0046512">
    <property type="term" value="P:sphingosine biosynthetic process"/>
    <property type="evidence" value="ECO:0007669"/>
    <property type="project" value="TreeGrafter"/>
</dbReference>
<keyword evidence="14" id="KW-1133">Transmembrane helix</keyword>
<protein>
    <recommendedName>
        <fullName evidence="11">Serine palmitoyltransferase 1</fullName>
        <ecNumber evidence="5">2.3.1.50</ecNumber>
    </recommendedName>
    <alternativeName>
        <fullName evidence="12">Long chain base biosynthesis protein 1</fullName>
    </alternativeName>
    <alternativeName>
        <fullName evidence="13">Serine-palmitoyl-CoA transferase 1</fullName>
    </alternativeName>
</protein>
<gene>
    <name evidence="16" type="primary">HaOG217239</name>
    <name evidence="16" type="ORF">B5X24_HaOG217239</name>
</gene>
<keyword evidence="7" id="KW-0663">Pyridoxal phosphate</keyword>
<keyword evidence="9" id="KW-0443">Lipid metabolism</keyword>
<dbReference type="OrthoDB" id="3168162at2759"/>
<keyword evidence="17" id="KW-1185">Reference proteome</keyword>
<evidence type="ECO:0000259" key="15">
    <source>
        <dbReference type="Pfam" id="PF00155"/>
    </source>
</evidence>
<keyword evidence="8" id="KW-0746">Sphingolipid metabolism</keyword>
<dbReference type="EMBL" id="KZ149897">
    <property type="protein sequence ID" value="PZC78679.1"/>
    <property type="molecule type" value="Genomic_DNA"/>
</dbReference>
<comment type="pathway">
    <text evidence="2">Lipid metabolism; sphingolipid metabolism.</text>
</comment>
<evidence type="ECO:0000256" key="5">
    <source>
        <dbReference type="ARBA" id="ARBA00013220"/>
    </source>
</evidence>
<dbReference type="PANTHER" id="PTHR13693">
    <property type="entry name" value="CLASS II AMINOTRANSFERASE/8-AMINO-7-OXONONANOATE SYNTHASE"/>
    <property type="match status" value="1"/>
</dbReference>
<evidence type="ECO:0000313" key="17">
    <source>
        <dbReference type="Proteomes" id="UP000249218"/>
    </source>
</evidence>
<dbReference type="GO" id="GO:0004758">
    <property type="term" value="F:serine C-palmitoyltransferase activity"/>
    <property type="evidence" value="ECO:0007669"/>
    <property type="project" value="UniProtKB-EC"/>
</dbReference>
<evidence type="ECO:0000256" key="11">
    <source>
        <dbReference type="ARBA" id="ARBA00041066"/>
    </source>
</evidence>
<evidence type="ECO:0000313" key="16">
    <source>
        <dbReference type="EMBL" id="PZC78679.1"/>
    </source>
</evidence>
<dbReference type="Gene3D" id="3.90.1150.10">
    <property type="entry name" value="Aspartate Aminotransferase, domain 1"/>
    <property type="match status" value="1"/>
</dbReference>
<dbReference type="InterPro" id="IPR050087">
    <property type="entry name" value="AON_synthase_class-II"/>
</dbReference>
<name>A0A2W1BUM9_HELAM</name>
<dbReference type="EC" id="2.3.1.50" evidence="5"/>
<dbReference type="Gene3D" id="3.40.640.10">
    <property type="entry name" value="Type I PLP-dependent aspartate aminotransferase-like (Major domain)"/>
    <property type="match status" value="1"/>
</dbReference>
<evidence type="ECO:0000256" key="12">
    <source>
        <dbReference type="ARBA" id="ARBA00041765"/>
    </source>
</evidence>
<keyword evidence="10" id="KW-0012">Acyltransferase</keyword>
<dbReference type="SUPFAM" id="SSF53383">
    <property type="entry name" value="PLP-dependent transferases"/>
    <property type="match status" value="1"/>
</dbReference>
<reference evidence="16 17" key="1">
    <citation type="journal article" date="2017" name="BMC Biol.">
        <title>Genomic innovations, transcriptional plasticity and gene loss underlying the evolution and divergence of two highly polyphagous and invasive Helicoverpa pest species.</title>
        <authorList>
            <person name="Pearce S.L."/>
            <person name="Clarke D.F."/>
            <person name="East P.D."/>
            <person name="Elfekih S."/>
            <person name="Gordon K.H."/>
            <person name="Jermiin L.S."/>
            <person name="McGaughran A."/>
            <person name="Oakeshott J.G."/>
            <person name="Papanikolaou A."/>
            <person name="Perera O.P."/>
            <person name="Rane R.V."/>
            <person name="Richards S."/>
            <person name="Tay W.T."/>
            <person name="Walsh T.K."/>
            <person name="Anderson A."/>
            <person name="Anderson C.J."/>
            <person name="Asgari S."/>
            <person name="Board P.G."/>
            <person name="Bretschneider A."/>
            <person name="Campbell P.M."/>
            <person name="Chertemps T."/>
            <person name="Christeller J.T."/>
            <person name="Coppin C.W."/>
            <person name="Downes S.J."/>
            <person name="Duan G."/>
            <person name="Farnsworth C.A."/>
            <person name="Good R.T."/>
            <person name="Han L.B."/>
            <person name="Han Y.C."/>
            <person name="Hatje K."/>
            <person name="Horne I."/>
            <person name="Huang Y.P."/>
            <person name="Hughes D.S."/>
            <person name="Jacquin-Joly E."/>
            <person name="James W."/>
            <person name="Jhangiani S."/>
            <person name="Kollmar M."/>
            <person name="Kuwar S.S."/>
            <person name="Li S."/>
            <person name="Liu N.Y."/>
            <person name="Maibeche M.T."/>
            <person name="Miller J.R."/>
            <person name="Montagne N."/>
            <person name="Perry T."/>
            <person name="Qu J."/>
            <person name="Song S.V."/>
            <person name="Sutton G.G."/>
            <person name="Vogel H."/>
            <person name="Walenz B.P."/>
            <person name="Xu W."/>
            <person name="Zhang H.J."/>
            <person name="Zou Z."/>
            <person name="Batterham P."/>
            <person name="Edwards O.R."/>
            <person name="Feyereisen R."/>
            <person name="Gibbs R.A."/>
            <person name="Heckel D.G."/>
            <person name="McGrath A."/>
            <person name="Robin C."/>
            <person name="Scherer S.E."/>
            <person name="Worley K.C."/>
            <person name="Wu Y.D."/>
        </authorList>
    </citation>
    <scope>NUCLEOTIDE SEQUENCE [LARGE SCALE GENOMIC DNA]</scope>
    <source>
        <strain evidence="16">Harm_GR_Male_#8</strain>
        <tissue evidence="16">Whole organism</tissue>
    </source>
</reference>
<comment type="pathway">
    <text evidence="3">Sphingolipid metabolism.</text>
</comment>